<evidence type="ECO:0000256" key="9">
    <source>
        <dbReference type="ARBA" id="ARBA00023167"/>
    </source>
</evidence>
<dbReference type="GO" id="GO:0009086">
    <property type="term" value="P:methionine biosynthetic process"/>
    <property type="evidence" value="ECO:0007669"/>
    <property type="project" value="UniProtKB-KW"/>
</dbReference>
<dbReference type="GeneID" id="78453384"/>
<dbReference type="EC" id="1.5.1.54" evidence="12"/>
<evidence type="ECO:0000256" key="2">
    <source>
        <dbReference type="ARBA" id="ARBA00004777"/>
    </source>
</evidence>
<dbReference type="AlphaFoldDB" id="A0AAX1TTM0"/>
<evidence type="ECO:0000313" key="13">
    <source>
        <dbReference type="EMBL" id="SQJ06866.1"/>
    </source>
</evidence>
<dbReference type="Pfam" id="PF02219">
    <property type="entry name" value="MTHFR"/>
    <property type="match status" value="1"/>
</dbReference>
<keyword evidence="7 12" id="KW-0560">Oxidoreductase</keyword>
<reference evidence="13 14" key="1">
    <citation type="submission" date="2018-06" db="EMBL/GenBank/DDBJ databases">
        <authorList>
            <consortium name="Pathogen Informatics"/>
            <person name="Doyle S."/>
        </authorList>
    </citation>
    <scope>NUCLEOTIDE SEQUENCE [LARGE SCALE GENOMIC DNA]</scope>
    <source>
        <strain evidence="13 14">NCTC12112</strain>
    </source>
</reference>
<dbReference type="RefSeq" id="WP_005981760.1">
    <property type="nucleotide sequence ID" value="NZ_BAABXY010000001.1"/>
</dbReference>
<evidence type="ECO:0000256" key="12">
    <source>
        <dbReference type="RuleBase" id="RU003862"/>
    </source>
</evidence>
<dbReference type="Proteomes" id="UP000249008">
    <property type="component" value="Chromosome 1"/>
</dbReference>
<evidence type="ECO:0000256" key="6">
    <source>
        <dbReference type="ARBA" id="ARBA00022827"/>
    </source>
</evidence>
<evidence type="ECO:0000256" key="3">
    <source>
        <dbReference type="ARBA" id="ARBA00006743"/>
    </source>
</evidence>
<evidence type="ECO:0000256" key="1">
    <source>
        <dbReference type="ARBA" id="ARBA00001974"/>
    </source>
</evidence>
<gene>
    <name evidence="13" type="primary">metF</name>
    <name evidence="13" type="ORF">NCTC12112_02095</name>
</gene>
<dbReference type="PANTHER" id="PTHR45754">
    <property type="entry name" value="METHYLENETETRAHYDROFOLATE REDUCTASE"/>
    <property type="match status" value="1"/>
</dbReference>
<dbReference type="GO" id="GO:0106312">
    <property type="term" value="F:methylenetetrahydrofolate reductase (NADH) activity"/>
    <property type="evidence" value="ECO:0007669"/>
    <property type="project" value="UniProtKB-EC"/>
</dbReference>
<evidence type="ECO:0000256" key="4">
    <source>
        <dbReference type="ARBA" id="ARBA00022605"/>
    </source>
</evidence>
<dbReference type="GO" id="GO:0071949">
    <property type="term" value="F:FAD binding"/>
    <property type="evidence" value="ECO:0007669"/>
    <property type="project" value="TreeGrafter"/>
</dbReference>
<dbReference type="SUPFAM" id="SSF51730">
    <property type="entry name" value="FAD-linked oxidoreductase"/>
    <property type="match status" value="1"/>
</dbReference>
<evidence type="ECO:0000256" key="8">
    <source>
        <dbReference type="ARBA" id="ARBA00023027"/>
    </source>
</evidence>
<dbReference type="EMBL" id="LS483487">
    <property type="protein sequence ID" value="SQJ06866.1"/>
    <property type="molecule type" value="Genomic_DNA"/>
</dbReference>
<keyword evidence="8" id="KW-0520">NAD</keyword>
<comment type="catalytic activity">
    <reaction evidence="11">
        <text>(6S)-5-methyl-5,6,7,8-tetrahydrofolate + NAD(+) = (6R)-5,10-methylene-5,6,7,8-tetrahydrofolate + NADH + H(+)</text>
        <dbReference type="Rhea" id="RHEA:19821"/>
        <dbReference type="ChEBI" id="CHEBI:15378"/>
        <dbReference type="ChEBI" id="CHEBI:15636"/>
        <dbReference type="ChEBI" id="CHEBI:18608"/>
        <dbReference type="ChEBI" id="CHEBI:57540"/>
        <dbReference type="ChEBI" id="CHEBI:57945"/>
        <dbReference type="EC" id="1.5.1.54"/>
    </reaction>
    <physiologicalReaction direction="right-to-left" evidence="11">
        <dbReference type="Rhea" id="RHEA:19823"/>
    </physiologicalReaction>
</comment>
<evidence type="ECO:0000256" key="11">
    <source>
        <dbReference type="ARBA" id="ARBA00048628"/>
    </source>
</evidence>
<organism evidence="13 14">
    <name type="scientific">Fusobacterium ulcerans</name>
    <dbReference type="NCBI Taxonomy" id="861"/>
    <lineage>
        <taxon>Bacteria</taxon>
        <taxon>Fusobacteriati</taxon>
        <taxon>Fusobacteriota</taxon>
        <taxon>Fusobacteriia</taxon>
        <taxon>Fusobacteriales</taxon>
        <taxon>Fusobacteriaceae</taxon>
        <taxon>Fusobacterium</taxon>
    </lineage>
</organism>
<evidence type="ECO:0000256" key="7">
    <source>
        <dbReference type="ARBA" id="ARBA00023002"/>
    </source>
</evidence>
<dbReference type="CDD" id="cd00537">
    <property type="entry name" value="MTHFR"/>
    <property type="match status" value="1"/>
</dbReference>
<evidence type="ECO:0000256" key="10">
    <source>
        <dbReference type="ARBA" id="ARBA00034478"/>
    </source>
</evidence>
<proteinExistence type="inferred from homology"/>
<name>A0AAX1TTM0_9FUSO</name>
<comment type="similarity">
    <text evidence="3 12">Belongs to the methylenetetrahydrofolate reductase family.</text>
</comment>
<dbReference type="GO" id="GO:0035999">
    <property type="term" value="P:tetrahydrofolate interconversion"/>
    <property type="evidence" value="ECO:0007669"/>
    <property type="project" value="TreeGrafter"/>
</dbReference>
<comment type="pathway">
    <text evidence="2 12">One-carbon metabolism; tetrahydrofolate interconversion.</text>
</comment>
<dbReference type="KEGG" id="ful:C4N20_01095"/>
<dbReference type="PANTHER" id="PTHR45754:SF3">
    <property type="entry name" value="METHYLENETETRAHYDROFOLATE REDUCTASE (NADPH)"/>
    <property type="match status" value="1"/>
</dbReference>
<comment type="cofactor">
    <cofactor evidence="1 12">
        <name>FAD</name>
        <dbReference type="ChEBI" id="CHEBI:57692"/>
    </cofactor>
</comment>
<keyword evidence="5 12" id="KW-0285">Flavoprotein</keyword>
<dbReference type="InterPro" id="IPR003171">
    <property type="entry name" value="Mehydrof_redctse-like"/>
</dbReference>
<dbReference type="InterPro" id="IPR004620">
    <property type="entry name" value="MTHF_reductase_bac"/>
</dbReference>
<evidence type="ECO:0000313" key="14">
    <source>
        <dbReference type="Proteomes" id="UP000249008"/>
    </source>
</evidence>
<accession>A0AAX1TTM0</accession>
<keyword evidence="4" id="KW-0028">Amino-acid biosynthesis</keyword>
<dbReference type="Gene3D" id="3.20.20.220">
    <property type="match status" value="1"/>
</dbReference>
<dbReference type="NCBIfam" id="TIGR00676">
    <property type="entry name" value="fadh2"/>
    <property type="match status" value="1"/>
</dbReference>
<keyword evidence="6 12" id="KW-0274">FAD</keyword>
<dbReference type="GO" id="GO:0005829">
    <property type="term" value="C:cytosol"/>
    <property type="evidence" value="ECO:0007669"/>
    <property type="project" value="InterPro"/>
</dbReference>
<dbReference type="InterPro" id="IPR029041">
    <property type="entry name" value="FAD-linked_oxidoreductase-like"/>
</dbReference>
<protein>
    <recommendedName>
        <fullName evidence="12">Methylenetetrahydrofolate reductase</fullName>
        <ecNumber evidence="12">1.5.1.54</ecNumber>
    </recommendedName>
</protein>
<evidence type="ECO:0000256" key="5">
    <source>
        <dbReference type="ARBA" id="ARBA00022630"/>
    </source>
</evidence>
<comment type="pathway">
    <text evidence="10">Amino-acid biosynthesis; L-methionine biosynthesis via de novo pathway.</text>
</comment>
<keyword evidence="9" id="KW-0486">Methionine biosynthesis</keyword>
<sequence>MKISELFKNKKTVVSFEVFPPNTIYSLEDVYSSIDELAKLQPDFMSVTYGAGGATRGRTVEIASKIKNDNKIEALAHLTCLGAKANEIDDILEQLRKNNIENILALRGDKPKDGLPVEEGDFKYAQDLISYVKGRKDFSIGGAYYPEGHQETNDLLDLFNLKTKVDSGTDFLISQIFFDNESFYRFRDKVDKLQINVPLVAGIMPVANAKQIRKITSMCGCSIPEKFQKILNRYEDNPKALKEAGTAYATEQIIDLITSDIDGIHLYTMNKVDTAKKIMANIAHIREISGGSR</sequence>